<dbReference type="AlphaFoldDB" id="A0A7L5E552"/>
<name>A0A7L5E552_9SPHI</name>
<accession>A0A7L5E552</accession>
<evidence type="ECO:0008006" key="3">
    <source>
        <dbReference type="Google" id="ProtNLM"/>
    </source>
</evidence>
<sequence length="213" mass="23936">MKRPDQLLSAYSGQLLTHQLLKNILQEYKRPNDKIKALKDEGILQAVKRGFYIPGPATRLTRPENGLIANHLYGPSYLSAETALSYYGLIPERVYAVTSMTSKGSREFDTPAGLFLYTHLPLPYYAYGLNSVNLSRDQRAIVASPEKALADKVVTTPGVLIRSVAGALSYLTEDLRMDESQLKNLNSRMMSTWLEQAPKRDSLRMIIKTLEQL</sequence>
<dbReference type="RefSeq" id="WP_169606969.1">
    <property type="nucleotide sequence ID" value="NZ_CP051682.1"/>
</dbReference>
<organism evidence="1 2">
    <name type="scientific">Mucilaginibacter robiniae</name>
    <dbReference type="NCBI Taxonomy" id="2728022"/>
    <lineage>
        <taxon>Bacteria</taxon>
        <taxon>Pseudomonadati</taxon>
        <taxon>Bacteroidota</taxon>
        <taxon>Sphingobacteriia</taxon>
        <taxon>Sphingobacteriales</taxon>
        <taxon>Sphingobacteriaceae</taxon>
        <taxon>Mucilaginibacter</taxon>
    </lineage>
</organism>
<dbReference type="Proteomes" id="UP000503278">
    <property type="component" value="Chromosome"/>
</dbReference>
<proteinExistence type="predicted"/>
<keyword evidence="2" id="KW-1185">Reference proteome</keyword>
<evidence type="ECO:0000313" key="1">
    <source>
        <dbReference type="EMBL" id="QJD95963.1"/>
    </source>
</evidence>
<dbReference type="EMBL" id="CP051682">
    <property type="protein sequence ID" value="QJD95963.1"/>
    <property type="molecule type" value="Genomic_DNA"/>
</dbReference>
<evidence type="ECO:0000313" key="2">
    <source>
        <dbReference type="Proteomes" id="UP000503278"/>
    </source>
</evidence>
<protein>
    <recommendedName>
        <fullName evidence="3">Type IV toxin-antitoxin system AbiEi family antitoxin domain-containing protein</fullName>
    </recommendedName>
</protein>
<reference evidence="1 2" key="1">
    <citation type="submission" date="2020-04" db="EMBL/GenBank/DDBJ databases">
        <title>Genome sequencing of novel species.</title>
        <authorList>
            <person name="Heo J."/>
            <person name="Kim S.-J."/>
            <person name="Kim J.-S."/>
            <person name="Hong S.-B."/>
            <person name="Kwon S.-W."/>
        </authorList>
    </citation>
    <scope>NUCLEOTIDE SEQUENCE [LARGE SCALE GENOMIC DNA]</scope>
    <source>
        <strain evidence="1 2">F39-2</strain>
    </source>
</reference>
<gene>
    <name evidence="1" type="ORF">HH214_08780</name>
</gene>
<dbReference type="KEGG" id="mrob:HH214_08780"/>